<feature type="compositionally biased region" description="Polar residues" evidence="1">
    <location>
        <begin position="19"/>
        <end position="28"/>
    </location>
</feature>
<proteinExistence type="predicted"/>
<evidence type="ECO:0000256" key="1">
    <source>
        <dbReference type="SAM" id="MobiDB-lite"/>
    </source>
</evidence>
<dbReference type="AlphaFoldDB" id="A0A1J1J235"/>
<evidence type="ECO:0000313" key="3">
    <source>
        <dbReference type="Proteomes" id="UP000183832"/>
    </source>
</evidence>
<accession>A0A1J1J235</accession>
<organism evidence="2 3">
    <name type="scientific">Clunio marinus</name>
    <dbReference type="NCBI Taxonomy" id="568069"/>
    <lineage>
        <taxon>Eukaryota</taxon>
        <taxon>Metazoa</taxon>
        <taxon>Ecdysozoa</taxon>
        <taxon>Arthropoda</taxon>
        <taxon>Hexapoda</taxon>
        <taxon>Insecta</taxon>
        <taxon>Pterygota</taxon>
        <taxon>Neoptera</taxon>
        <taxon>Endopterygota</taxon>
        <taxon>Diptera</taxon>
        <taxon>Nematocera</taxon>
        <taxon>Chironomoidea</taxon>
        <taxon>Chironomidae</taxon>
        <taxon>Clunio</taxon>
    </lineage>
</organism>
<dbReference type="EMBL" id="CVRI01000064">
    <property type="protein sequence ID" value="CRL04921.1"/>
    <property type="molecule type" value="Genomic_DNA"/>
</dbReference>
<protein>
    <submittedName>
        <fullName evidence="2">CLUMA_CG018116, isoform A</fullName>
    </submittedName>
</protein>
<feature type="compositionally biased region" description="Basic and acidic residues" evidence="1">
    <location>
        <begin position="1"/>
        <end position="12"/>
    </location>
</feature>
<sequence length="28" mass="3203">MINQAEKKEGRKSLRCNKKIQSSGDSYC</sequence>
<keyword evidence="3" id="KW-1185">Reference proteome</keyword>
<gene>
    <name evidence="2" type="ORF">CLUMA_CG018116</name>
</gene>
<dbReference type="Proteomes" id="UP000183832">
    <property type="component" value="Unassembled WGS sequence"/>
</dbReference>
<evidence type="ECO:0000313" key="2">
    <source>
        <dbReference type="EMBL" id="CRL04921.1"/>
    </source>
</evidence>
<name>A0A1J1J235_9DIPT</name>
<reference evidence="2 3" key="1">
    <citation type="submission" date="2015-04" db="EMBL/GenBank/DDBJ databases">
        <authorList>
            <person name="Syromyatnikov M.Y."/>
            <person name="Popov V.N."/>
        </authorList>
    </citation>
    <scope>NUCLEOTIDE SEQUENCE [LARGE SCALE GENOMIC DNA]</scope>
</reference>
<feature type="region of interest" description="Disordered" evidence="1">
    <location>
        <begin position="1"/>
        <end position="28"/>
    </location>
</feature>